<feature type="transmembrane region" description="Helical" evidence="1">
    <location>
        <begin position="35"/>
        <end position="59"/>
    </location>
</feature>
<dbReference type="AlphaFoldDB" id="A0A6B0U8E3"/>
<name>A0A6B0U8E3_IXORI</name>
<evidence type="ECO:0000256" key="2">
    <source>
        <dbReference type="SAM" id="SignalP"/>
    </source>
</evidence>
<organism evidence="3">
    <name type="scientific">Ixodes ricinus</name>
    <name type="common">Common tick</name>
    <name type="synonym">Acarus ricinus</name>
    <dbReference type="NCBI Taxonomy" id="34613"/>
    <lineage>
        <taxon>Eukaryota</taxon>
        <taxon>Metazoa</taxon>
        <taxon>Ecdysozoa</taxon>
        <taxon>Arthropoda</taxon>
        <taxon>Chelicerata</taxon>
        <taxon>Arachnida</taxon>
        <taxon>Acari</taxon>
        <taxon>Parasitiformes</taxon>
        <taxon>Ixodida</taxon>
        <taxon>Ixodoidea</taxon>
        <taxon>Ixodidae</taxon>
        <taxon>Ixodinae</taxon>
        <taxon>Ixodes</taxon>
    </lineage>
</organism>
<accession>A0A6B0U8E3</accession>
<keyword evidence="2" id="KW-0732">Signal</keyword>
<dbReference type="EMBL" id="GIFC01003041">
    <property type="protein sequence ID" value="MXU85124.1"/>
    <property type="molecule type" value="Transcribed_RNA"/>
</dbReference>
<keyword evidence="1" id="KW-0812">Transmembrane</keyword>
<sequence>MATVTRCLFLSLACLALFQRGPLHPKVPLSSKFRAMSYSLLWCKICGGSSASGGSFLVLTRLRRTRSQTQHLHLLCVLETELVL</sequence>
<evidence type="ECO:0008006" key="4">
    <source>
        <dbReference type="Google" id="ProtNLM"/>
    </source>
</evidence>
<evidence type="ECO:0000256" key="1">
    <source>
        <dbReference type="SAM" id="Phobius"/>
    </source>
</evidence>
<evidence type="ECO:0000313" key="3">
    <source>
        <dbReference type="EMBL" id="MXU85124.1"/>
    </source>
</evidence>
<feature type="signal peptide" evidence="2">
    <location>
        <begin position="1"/>
        <end position="18"/>
    </location>
</feature>
<feature type="chain" id="PRO_5025603104" description="Secreted protein" evidence="2">
    <location>
        <begin position="19"/>
        <end position="84"/>
    </location>
</feature>
<keyword evidence="1" id="KW-1133">Transmembrane helix</keyword>
<protein>
    <recommendedName>
        <fullName evidence="4">Secreted protein</fullName>
    </recommendedName>
</protein>
<keyword evidence="1" id="KW-0472">Membrane</keyword>
<reference evidence="3" key="1">
    <citation type="submission" date="2019-12" db="EMBL/GenBank/DDBJ databases">
        <title>An insight into the sialome of adult female Ixodes ricinus ticks feeding for 6 days.</title>
        <authorList>
            <person name="Perner J."/>
            <person name="Ribeiro J.M.C."/>
        </authorList>
    </citation>
    <scope>NUCLEOTIDE SEQUENCE</scope>
    <source>
        <strain evidence="3">Semi-engorged</strain>
        <tissue evidence="3">Salivary glands</tissue>
    </source>
</reference>
<proteinExistence type="predicted"/>